<gene>
    <name evidence="1" type="ORF">AGERDE_LOCUS10241</name>
</gene>
<keyword evidence="2" id="KW-1185">Reference proteome</keyword>
<comment type="caution">
    <text evidence="1">The sequence shown here is derived from an EMBL/GenBank/DDBJ whole genome shotgun (WGS) entry which is preliminary data.</text>
</comment>
<evidence type="ECO:0000313" key="2">
    <source>
        <dbReference type="Proteomes" id="UP000789831"/>
    </source>
</evidence>
<proteinExistence type="predicted"/>
<organism evidence="1 2">
    <name type="scientific">Ambispora gerdemannii</name>
    <dbReference type="NCBI Taxonomy" id="144530"/>
    <lineage>
        <taxon>Eukaryota</taxon>
        <taxon>Fungi</taxon>
        <taxon>Fungi incertae sedis</taxon>
        <taxon>Mucoromycota</taxon>
        <taxon>Glomeromycotina</taxon>
        <taxon>Glomeromycetes</taxon>
        <taxon>Archaeosporales</taxon>
        <taxon>Ambisporaceae</taxon>
        <taxon>Ambispora</taxon>
    </lineage>
</organism>
<sequence>MNSRNQSINSAGDAFSSFYAIKNQEQQQNNGVMNAVVNGKEFYKKELTGNNYKGGHEILNKEINLDSHNNRNNFIMTPSSPLSTSLTSISSFSTTKPADKDVEYFRDTRKKLLLMERNFYHRREEYKTKKEMLIMEAKALRAEGEKLANLR</sequence>
<evidence type="ECO:0000313" key="1">
    <source>
        <dbReference type="EMBL" id="CAG8624984.1"/>
    </source>
</evidence>
<dbReference type="Proteomes" id="UP000789831">
    <property type="component" value="Unassembled WGS sequence"/>
</dbReference>
<dbReference type="AlphaFoldDB" id="A0A9N9D6W3"/>
<dbReference type="EMBL" id="CAJVPL010003041">
    <property type="protein sequence ID" value="CAG8624984.1"/>
    <property type="molecule type" value="Genomic_DNA"/>
</dbReference>
<protein>
    <submittedName>
        <fullName evidence="1">9539_t:CDS:1</fullName>
    </submittedName>
</protein>
<accession>A0A9N9D6W3</accession>
<name>A0A9N9D6W3_9GLOM</name>
<reference evidence="1" key="1">
    <citation type="submission" date="2021-06" db="EMBL/GenBank/DDBJ databases">
        <authorList>
            <person name="Kallberg Y."/>
            <person name="Tangrot J."/>
            <person name="Rosling A."/>
        </authorList>
    </citation>
    <scope>NUCLEOTIDE SEQUENCE</scope>
    <source>
        <strain evidence="1">MT106</strain>
    </source>
</reference>